<dbReference type="Gene3D" id="2.60.40.10">
    <property type="entry name" value="Immunoglobulins"/>
    <property type="match status" value="1"/>
</dbReference>
<dbReference type="EMBL" id="VRKQ01000010">
    <property type="protein sequence ID" value="TXG36990.1"/>
    <property type="molecule type" value="Genomic_DNA"/>
</dbReference>
<dbReference type="InterPro" id="IPR013783">
    <property type="entry name" value="Ig-like_fold"/>
</dbReference>
<dbReference type="InterPro" id="IPR011123">
    <property type="entry name" value="Y_Y_Y"/>
</dbReference>
<comment type="caution">
    <text evidence="4">The sequence shown here is derived from an EMBL/GenBank/DDBJ whole genome shotgun (WGS) entry which is preliminary data.</text>
</comment>
<keyword evidence="5" id="KW-1185">Reference proteome</keyword>
<accession>A0A5C7GGX4</accession>
<dbReference type="Pfam" id="PF00196">
    <property type="entry name" value="GerE"/>
    <property type="match status" value="1"/>
</dbReference>
<feature type="transmembrane region" description="Helical" evidence="2">
    <location>
        <begin position="733"/>
        <end position="758"/>
    </location>
</feature>
<keyword evidence="1" id="KW-0175">Coiled coil</keyword>
<dbReference type="SUPFAM" id="SSF50998">
    <property type="entry name" value="Quinoprotein alcohol dehydrogenase-like"/>
    <property type="match status" value="1"/>
</dbReference>
<name>A0A5C7GGX4_9FLAO</name>
<feature type="coiled-coil region" evidence="1">
    <location>
        <begin position="763"/>
        <end position="799"/>
    </location>
</feature>
<dbReference type="GO" id="GO:0003677">
    <property type="term" value="F:DNA binding"/>
    <property type="evidence" value="ECO:0007669"/>
    <property type="project" value="InterPro"/>
</dbReference>
<evidence type="ECO:0000256" key="1">
    <source>
        <dbReference type="SAM" id="Coils"/>
    </source>
</evidence>
<evidence type="ECO:0000313" key="4">
    <source>
        <dbReference type="EMBL" id="TXG36990.1"/>
    </source>
</evidence>
<dbReference type="InterPro" id="IPR011047">
    <property type="entry name" value="Quinoprotein_ADH-like_sf"/>
</dbReference>
<dbReference type="Gene3D" id="1.10.10.10">
    <property type="entry name" value="Winged helix-like DNA-binding domain superfamily/Winged helix DNA-binding domain"/>
    <property type="match status" value="1"/>
</dbReference>
<dbReference type="InterPro" id="IPR000792">
    <property type="entry name" value="Tscrpt_reg_LuxR_C"/>
</dbReference>
<dbReference type="InterPro" id="IPR016032">
    <property type="entry name" value="Sig_transdc_resp-reg_C-effctor"/>
</dbReference>
<dbReference type="RefSeq" id="WP_147768075.1">
    <property type="nucleotide sequence ID" value="NZ_VRKQ01000010.1"/>
</dbReference>
<keyword evidence="2" id="KW-0472">Membrane</keyword>
<dbReference type="InterPro" id="IPR015943">
    <property type="entry name" value="WD40/YVTN_repeat-like_dom_sf"/>
</dbReference>
<organism evidence="4 5">
    <name type="scientific">Seonamhaeicola maritimus</name>
    <dbReference type="NCBI Taxonomy" id="2591822"/>
    <lineage>
        <taxon>Bacteria</taxon>
        <taxon>Pseudomonadati</taxon>
        <taxon>Bacteroidota</taxon>
        <taxon>Flavobacteriia</taxon>
        <taxon>Flavobacteriales</taxon>
        <taxon>Flavobacteriaceae</taxon>
    </lineage>
</organism>
<dbReference type="InterPro" id="IPR011110">
    <property type="entry name" value="Reg_prop"/>
</dbReference>
<keyword evidence="2" id="KW-1133">Transmembrane helix</keyword>
<evidence type="ECO:0000313" key="5">
    <source>
        <dbReference type="Proteomes" id="UP000321080"/>
    </source>
</evidence>
<dbReference type="AlphaFoldDB" id="A0A5C7GGX4"/>
<dbReference type="Gene3D" id="2.130.10.10">
    <property type="entry name" value="YVTN repeat-like/Quinoprotein amine dehydrogenase"/>
    <property type="match status" value="1"/>
</dbReference>
<dbReference type="InterPro" id="IPR036388">
    <property type="entry name" value="WH-like_DNA-bd_sf"/>
</dbReference>
<dbReference type="SUPFAM" id="SSF46894">
    <property type="entry name" value="C-terminal effector domain of the bipartite response regulators"/>
    <property type="match status" value="1"/>
</dbReference>
<protein>
    <submittedName>
        <fullName evidence="4">LuxR family transcriptional regulator</fullName>
    </submittedName>
</protein>
<dbReference type="Proteomes" id="UP000321080">
    <property type="component" value="Unassembled WGS sequence"/>
</dbReference>
<dbReference type="Pfam" id="PF07495">
    <property type="entry name" value="Y_Y_Y"/>
    <property type="match status" value="1"/>
</dbReference>
<reference evidence="4 5" key="1">
    <citation type="submission" date="2019-08" db="EMBL/GenBank/DDBJ databases">
        <title>Seonamhaeicola sediminis sp. nov., isolated from marine sediment.</title>
        <authorList>
            <person name="Cao W.R."/>
        </authorList>
    </citation>
    <scope>NUCLEOTIDE SEQUENCE [LARGE SCALE GENOMIC DNA]</scope>
    <source>
        <strain evidence="4 5">1505</strain>
    </source>
</reference>
<proteinExistence type="predicted"/>
<evidence type="ECO:0000259" key="3">
    <source>
        <dbReference type="SMART" id="SM00421"/>
    </source>
</evidence>
<dbReference type="GO" id="GO:0006355">
    <property type="term" value="P:regulation of DNA-templated transcription"/>
    <property type="evidence" value="ECO:0007669"/>
    <property type="project" value="InterPro"/>
</dbReference>
<sequence length="936" mass="109101">MRIPIKFLFILILFTCFSIRAQVLPPIQAYTPEVYGADNQNWSIAQTSDKLIYIANNDGLLEFNGEKWRLYDSPNGKMRSVKIIDDFIFTGCYREFGYWKKNELNTLTYTSLAQKLNIEFLEDEEFWNIIPIDDWILFQSLNRIYIYNKSNQSYSVIDSESIIYKVFEIKNEVYFQKVNEGLFKIEGGKPLMISNNQVLKDNYLVNIFSMNGKLLIETEENGFYILNDNSELTKWVIPANDLFSKISIYRSKKLNDGSYILGTRSDGIYHLTSDGVVDYTINFSNGLLNNSIHDIFEDSENNIWLALENGINCINIKSPFSFYHDNEGKIGTAYASAIHKGSLYIGTNQGLFYKPLNEWGENFEFIEGTEGPVWSLVNYDNTLFCGHNLGTFIIDNGEVSQKIDVNGTWNLIPSLKDSNILIQGNYDGLSVLEKKNEKWLFKNTVQGFNMSSRFFEIQANNIFVNHENKGVFKITINDNLTKAIKIEKDTSVNKGSNSSLVKYNDNILYAYKEGVYKYSEIENRFEKDSLLSQLIEKQDFTSGRLVSNKTNGTLWGFSKKKLNYLSLGKLSSNPTVLSIPFSESLPHGLAGYENISQYNDEKYLIGTSDGYIILDLDKVKNRSYNISINSIKISDLKDEEIHLVNNTDNKSFRNRLNNIEFNFSVPEYNKYLDTEYQYKLNGYNPNWSQWSQESKILFKNLPYGEYEFNVRARVGNSITENIETYSFTIERPWYFTKVMIGLYIIAIFLIIFLIHNIYKRYYRKQREKLIQKTERELELKELENKQQFMRFNNEKLRHDIDSKNRELGLSTMNIIKKNEFLGRLKKELQTIEDIKQLKQVITIIDKNLNNTDDWNLFEEAFNNADKDFLKKIKGIHPELTTNDLRLCAYLRLNLSSKEIAPLLNISPRSVEVKRYRLRKKMNLAHESSLTDYILEI</sequence>
<dbReference type="OrthoDB" id="1090267at2"/>
<gene>
    <name evidence="4" type="ORF">FUA22_10490</name>
</gene>
<keyword evidence="2" id="KW-0812">Transmembrane</keyword>
<dbReference type="Pfam" id="PF07494">
    <property type="entry name" value="Reg_prop"/>
    <property type="match status" value="1"/>
</dbReference>
<dbReference type="SMART" id="SM00421">
    <property type="entry name" value="HTH_LUXR"/>
    <property type="match status" value="1"/>
</dbReference>
<evidence type="ECO:0000256" key="2">
    <source>
        <dbReference type="SAM" id="Phobius"/>
    </source>
</evidence>
<feature type="domain" description="HTH luxR-type" evidence="3">
    <location>
        <begin position="876"/>
        <end position="933"/>
    </location>
</feature>